<keyword evidence="1" id="KW-1133">Transmembrane helix</keyword>
<dbReference type="InterPro" id="IPR052701">
    <property type="entry name" value="GAG_Ulvan_Degrading_Sulfatases"/>
</dbReference>
<dbReference type="InterPro" id="IPR000917">
    <property type="entry name" value="Sulfatase_N"/>
</dbReference>
<organism evidence="4 5">
    <name type="scientific">Desulfoluna limicola</name>
    <dbReference type="NCBI Taxonomy" id="2810562"/>
    <lineage>
        <taxon>Bacteria</taxon>
        <taxon>Pseudomonadati</taxon>
        <taxon>Thermodesulfobacteriota</taxon>
        <taxon>Desulfobacteria</taxon>
        <taxon>Desulfobacterales</taxon>
        <taxon>Desulfolunaceae</taxon>
        <taxon>Desulfoluna</taxon>
    </lineage>
</organism>
<dbReference type="RefSeq" id="WP_236892470.1">
    <property type="nucleotide sequence ID" value="NZ_AP024488.1"/>
</dbReference>
<sequence>MRTRLFDIKQTGRLLRWGGWFTLVNTLLALLISTRYFAMLTAPESPMAWAYLLSMPPGHMAMLAFVPFLLFFLPVTFFGPARRLAKGLLIGVATLGLTTLVIDTIVFSQYRFHISPIYLDMIIKGGNQIIGFSTQTWVMGISAILLLLLCEVGLAHLLWKHLDTISAKRRGLSVSMVLVALLLGSNLIHVWADAHYDRSVTTLTRYYPILYPATAKSFMAKQGWIDHEAYRKEQMLKGSSSSGSLNYPLAALDIQPPEKKLNVLILVLDSWRYDAMGPEITPGINAFSKTATIGSQHYSGGNATRIGIFTLFYGLPGSYWHTFQSNQTGPILMTTLLENQYKTGIFASAPLNSPEFDRTVFADVKEFPIETPGATTAERDIEITRRWLSWLDTHEKKDAAAPFFGFLFLDSLHGYQYPADYPRVFQPAWESVNYLVLKNETDPTPFRNLYNNVAHFQDSLVTQILDDLKQRNLLDETVVIITGDHGQEFNDNKKNFWGHNGNFTEAQTRVPFILHWPGKAPETLPNRTSHMDVAPTLMANLLGCTNPPDTYSSGRNLFAAGNPPLTSLLMGSYSSFALYDFEKERITVQKAGGLYDVYDGEFNERPHAELDAPAVLEAMKEMSRFYR</sequence>
<dbReference type="Gene3D" id="3.40.720.10">
    <property type="entry name" value="Alkaline Phosphatase, subunit A"/>
    <property type="match status" value="1"/>
</dbReference>
<keyword evidence="1" id="KW-0472">Membrane</keyword>
<accession>A0ABM7PG22</accession>
<name>A0ABM7PG22_9BACT</name>
<feature type="domain" description="Sulfatase N-terminal" evidence="2">
    <location>
        <begin position="262"/>
        <end position="539"/>
    </location>
</feature>
<evidence type="ECO:0000259" key="3">
    <source>
        <dbReference type="Pfam" id="PF11893"/>
    </source>
</evidence>
<dbReference type="InterPro" id="IPR012159">
    <property type="entry name" value="YejM-like"/>
</dbReference>
<dbReference type="PIRSF" id="PIRSF004950">
    <property type="entry name" value="Mmb_sulf_HI0842"/>
    <property type="match status" value="1"/>
</dbReference>
<feature type="transmembrane region" description="Helical" evidence="1">
    <location>
        <begin position="20"/>
        <end position="38"/>
    </location>
</feature>
<dbReference type="EMBL" id="AP024488">
    <property type="protein sequence ID" value="BCS96112.1"/>
    <property type="molecule type" value="Genomic_DNA"/>
</dbReference>
<feature type="domain" description="Inner membrane protein YejM N-terminal" evidence="3">
    <location>
        <begin position="10"/>
        <end position="253"/>
    </location>
</feature>
<proteinExistence type="predicted"/>
<evidence type="ECO:0000256" key="1">
    <source>
        <dbReference type="SAM" id="Phobius"/>
    </source>
</evidence>
<keyword evidence="1" id="KW-0812">Transmembrane</keyword>
<dbReference type="PANTHER" id="PTHR43751:SF3">
    <property type="entry name" value="SULFATASE N-TERMINAL DOMAIN-CONTAINING PROTEIN"/>
    <property type="match status" value="1"/>
</dbReference>
<keyword evidence="5" id="KW-1185">Reference proteome</keyword>
<evidence type="ECO:0000259" key="2">
    <source>
        <dbReference type="Pfam" id="PF00884"/>
    </source>
</evidence>
<feature type="transmembrane region" description="Helical" evidence="1">
    <location>
        <begin position="58"/>
        <end position="81"/>
    </location>
</feature>
<gene>
    <name evidence="4" type="ORF">DSLASN_17440</name>
</gene>
<dbReference type="Pfam" id="PF00884">
    <property type="entry name" value="Sulfatase"/>
    <property type="match status" value="1"/>
</dbReference>
<dbReference type="Proteomes" id="UP001320148">
    <property type="component" value="Chromosome"/>
</dbReference>
<protein>
    <submittedName>
        <fullName evidence="4">Choline-sulfatase</fullName>
    </submittedName>
</protein>
<feature type="transmembrane region" description="Helical" evidence="1">
    <location>
        <begin position="171"/>
        <end position="192"/>
    </location>
</feature>
<dbReference type="SUPFAM" id="SSF53649">
    <property type="entry name" value="Alkaline phosphatase-like"/>
    <property type="match status" value="1"/>
</dbReference>
<evidence type="ECO:0000313" key="4">
    <source>
        <dbReference type="EMBL" id="BCS96112.1"/>
    </source>
</evidence>
<dbReference type="CDD" id="cd16148">
    <property type="entry name" value="sulfatase_like"/>
    <property type="match status" value="1"/>
</dbReference>
<dbReference type="InterPro" id="IPR017850">
    <property type="entry name" value="Alkaline_phosphatase_core_sf"/>
</dbReference>
<feature type="transmembrane region" description="Helical" evidence="1">
    <location>
        <begin position="137"/>
        <end position="159"/>
    </location>
</feature>
<dbReference type="Pfam" id="PF11893">
    <property type="entry name" value="DUF3413"/>
    <property type="match status" value="1"/>
</dbReference>
<dbReference type="InterPro" id="IPR024588">
    <property type="entry name" value="YejM_N"/>
</dbReference>
<feature type="transmembrane region" description="Helical" evidence="1">
    <location>
        <begin position="88"/>
        <end position="110"/>
    </location>
</feature>
<reference evidence="4 5" key="1">
    <citation type="submission" date="2021-02" db="EMBL/GenBank/DDBJ databases">
        <title>Complete genome of Desulfoluna sp. strain ASN36.</title>
        <authorList>
            <person name="Takahashi A."/>
            <person name="Kojima H."/>
            <person name="Fukui M."/>
        </authorList>
    </citation>
    <scope>NUCLEOTIDE SEQUENCE [LARGE SCALE GENOMIC DNA]</scope>
    <source>
        <strain evidence="4 5">ASN36</strain>
    </source>
</reference>
<dbReference type="PANTHER" id="PTHR43751">
    <property type="entry name" value="SULFATASE"/>
    <property type="match status" value="1"/>
</dbReference>
<evidence type="ECO:0000313" key="5">
    <source>
        <dbReference type="Proteomes" id="UP001320148"/>
    </source>
</evidence>